<comment type="cofactor">
    <cofactor evidence="10">
        <name>pyruvate</name>
        <dbReference type="ChEBI" id="CHEBI:15361"/>
    </cofactor>
    <text evidence="10">Binds 1 pyruvoyl group covalently per subunit.</text>
</comment>
<keyword evidence="5 10" id="KW-0865">Zymogen</keyword>
<dbReference type="GO" id="GO:0005886">
    <property type="term" value="C:plasma membrane"/>
    <property type="evidence" value="ECO:0007669"/>
    <property type="project" value="UniProtKB-SubCell"/>
</dbReference>
<feature type="active site" description="Charge relay system; for autoendoproteolytic cleavage activity" evidence="10">
    <location>
        <position position="258"/>
    </location>
</feature>
<evidence type="ECO:0000256" key="8">
    <source>
        <dbReference type="ARBA" id="ARBA00023264"/>
    </source>
</evidence>
<sequence length="298" mass="33720">MKPLLYFDRKAGMVREEKIYGENFLSFLYGGTFIGNFIKNLISNVPFFSYLYGVSQSSLLSKRKVLPFIKKYEIDTEEFLKDPNSFSSFNDFFIRQLKKEARPIAPSQKDFAAPADARYLAFQNIAETDGFLVKGKKFTLSTLLNNPILAKRYEKGSLLLARLCPVDYHRFHFPCDGIASKPSLVKGSLYSVNPIALRQNISIFQENKRKITEIDSQVFGLIQYLEVGATFVGSIHETFQEGPVKKGDEKGYFSFGGSALILLFEPGKILFDEDLLKNTKEGLETLCVMGERMGKAPN</sequence>
<dbReference type="RefSeq" id="WP_041017877.1">
    <property type="nucleotide sequence ID" value="NZ_CCEJ010000007.1"/>
</dbReference>
<proteinExistence type="inferred from homology"/>
<feature type="active site" description="Schiff-base intermediate with substrate; via pyruvic acid; for decarboxylase activity" evidence="10">
    <location>
        <position position="258"/>
    </location>
</feature>
<feature type="chain" id="PRO_5023440708" description="Phosphatidylserine decarboxylase alpha chain" evidence="10">
    <location>
        <begin position="258"/>
        <end position="298"/>
    </location>
</feature>
<keyword evidence="8 10" id="KW-1208">Phospholipid metabolism</keyword>
<dbReference type="InterPro" id="IPR033179">
    <property type="entry name" value="PSD_type2_pro"/>
</dbReference>
<dbReference type="Pfam" id="PF02666">
    <property type="entry name" value="PS_Dcarbxylase"/>
    <property type="match status" value="1"/>
</dbReference>
<evidence type="ECO:0000313" key="11">
    <source>
        <dbReference type="EMBL" id="CDR34334.1"/>
    </source>
</evidence>
<dbReference type="GO" id="GO:0006646">
    <property type="term" value="P:phosphatidylethanolamine biosynthetic process"/>
    <property type="evidence" value="ECO:0007669"/>
    <property type="project" value="UniProtKB-UniRule"/>
</dbReference>
<feature type="modified residue" description="Pyruvic acid (Ser); by autocatalysis" evidence="10">
    <location>
        <position position="258"/>
    </location>
</feature>
<evidence type="ECO:0000256" key="7">
    <source>
        <dbReference type="ARBA" id="ARBA00023239"/>
    </source>
</evidence>
<comment type="PTM">
    <text evidence="10">Is synthesized initially as an inactive proenzyme. Formation of the active enzyme involves a self-maturation process in which the active site pyruvoyl group is generated from an internal serine residue via an autocatalytic post-translational modification. Two non-identical subunits are generated from the proenzyme in this reaction, and the pyruvate is formed at the N-terminus of the alpha chain, which is derived from the carboxyl end of the proenzyme. The autoendoproteolytic cleavage occurs by a canonical serine protease mechanism, in which the side chain hydroxyl group of the serine supplies its oxygen atom to form the C-terminus of the beta chain, while the remainder of the serine residue undergoes an oxidative deamination to produce ammonia and the pyruvoyl prosthetic group on the alpha chain. During this reaction, the Ser that is part of the protease active site of the proenzyme becomes the pyruvoyl prosthetic group, which constitutes an essential element of the active site of the mature decarboxylase.</text>
</comment>
<comment type="subunit">
    <text evidence="10">Heterodimer of a large membrane-associated beta subunit and a small pyruvoyl-containing alpha subunit.</text>
</comment>
<dbReference type="UniPathway" id="UPA00558">
    <property type="reaction ID" value="UER00616"/>
</dbReference>
<keyword evidence="10" id="KW-1003">Cell membrane</keyword>
<dbReference type="HAMAP" id="MF_00663">
    <property type="entry name" value="PS_decarb_PSD_B_type2"/>
    <property type="match status" value="1"/>
</dbReference>
<comment type="pathway">
    <text evidence="10">Phospholipid metabolism; phosphatidylethanolamine biosynthesis; phosphatidylethanolamine from CDP-diacylglycerol: step 2/2.</text>
</comment>
<reference evidence="11" key="1">
    <citation type="submission" date="2013-12" db="EMBL/GenBank/DDBJ databases">
        <authorList>
            <person name="Linke B."/>
        </authorList>
    </citation>
    <scope>NUCLEOTIDE SEQUENCE [LARGE SCALE GENOMIC DNA]</scope>
    <source>
        <strain evidence="11">CRIB-18</strain>
    </source>
</reference>
<evidence type="ECO:0000256" key="3">
    <source>
        <dbReference type="ARBA" id="ARBA00023098"/>
    </source>
</evidence>
<dbReference type="STRING" id="1437425.CSEC_1520"/>
<gene>
    <name evidence="11" type="primary">psdD</name>
    <name evidence="10" type="synonym">psd</name>
    <name evidence="11" type="ORF">CSEC_1520</name>
</gene>
<keyword evidence="6 10" id="KW-0594">Phospholipid biosynthesis</keyword>
<comment type="similarity">
    <text evidence="10">Belongs to the phosphatidylserine decarboxylase family. PSD-B subfamily. Prokaryotic type II sub-subfamily.</text>
</comment>
<dbReference type="GO" id="GO:0004609">
    <property type="term" value="F:phosphatidylserine decarboxylase activity"/>
    <property type="evidence" value="ECO:0007669"/>
    <property type="project" value="UniProtKB-UniRule"/>
</dbReference>
<keyword evidence="1 10" id="KW-0444">Lipid biosynthesis</keyword>
<keyword evidence="3 10" id="KW-0443">Lipid metabolism</keyword>
<evidence type="ECO:0000256" key="4">
    <source>
        <dbReference type="ARBA" id="ARBA00023136"/>
    </source>
</evidence>
<dbReference type="PANTHER" id="PTHR10067">
    <property type="entry name" value="PHOSPHATIDYLSERINE DECARBOXYLASE"/>
    <property type="match status" value="1"/>
</dbReference>
<keyword evidence="12" id="KW-1185">Reference proteome</keyword>
<comment type="caution">
    <text evidence="11">The sequence shown here is derived from an EMBL/GenBank/DDBJ whole genome shotgun (WGS) entry which is preliminary data.</text>
</comment>
<protein>
    <recommendedName>
        <fullName evidence="10">Phosphatidylserine decarboxylase proenzyme</fullName>
        <ecNumber evidence="10">4.1.1.65</ecNumber>
    </recommendedName>
    <component>
        <recommendedName>
            <fullName evidence="10">Phosphatidylserine decarboxylase alpha chain</fullName>
        </recommendedName>
    </component>
    <component>
        <recommendedName>
            <fullName evidence="10">Phosphatidylserine decarboxylase beta chain</fullName>
        </recommendedName>
    </component>
</protein>
<dbReference type="eggNOG" id="COG0688">
    <property type="taxonomic scope" value="Bacteria"/>
</dbReference>
<comment type="catalytic activity">
    <reaction evidence="10">
        <text>a 1,2-diacyl-sn-glycero-3-phospho-L-serine + H(+) = a 1,2-diacyl-sn-glycero-3-phosphoethanolamine + CO2</text>
        <dbReference type="Rhea" id="RHEA:20828"/>
        <dbReference type="ChEBI" id="CHEBI:15378"/>
        <dbReference type="ChEBI" id="CHEBI:16526"/>
        <dbReference type="ChEBI" id="CHEBI:57262"/>
        <dbReference type="ChEBI" id="CHEBI:64612"/>
        <dbReference type="EC" id="4.1.1.65"/>
    </reaction>
</comment>
<feature type="active site" description="Charge relay system; for autoendoproteolytic cleavage activity" evidence="10">
    <location>
        <position position="172"/>
    </location>
</feature>
<reference evidence="11" key="2">
    <citation type="submission" date="2014-09" db="EMBL/GenBank/DDBJ databases">
        <title>Criblamydia sequanensis harbors a mega-plasmid encoding arsenite resistance.</title>
        <authorList>
            <person name="Bertelli C."/>
            <person name="Goesmann A."/>
            <person name="Greub G."/>
        </authorList>
    </citation>
    <scope>NUCLEOTIDE SEQUENCE [LARGE SCALE GENOMIC DNA]</scope>
    <source>
        <strain evidence="11">CRIB-18</strain>
    </source>
</reference>
<evidence type="ECO:0000256" key="2">
    <source>
        <dbReference type="ARBA" id="ARBA00022793"/>
    </source>
</evidence>
<evidence type="ECO:0000256" key="6">
    <source>
        <dbReference type="ARBA" id="ARBA00023209"/>
    </source>
</evidence>
<dbReference type="InterPro" id="IPR003817">
    <property type="entry name" value="PS_Dcarbxylase"/>
</dbReference>
<dbReference type="PANTHER" id="PTHR10067:SF17">
    <property type="entry name" value="PHOSPHATIDYLSERINE DECARBOXYLASE PROENZYME 2"/>
    <property type="match status" value="1"/>
</dbReference>
<evidence type="ECO:0000256" key="5">
    <source>
        <dbReference type="ARBA" id="ARBA00023145"/>
    </source>
</evidence>
<evidence type="ECO:0000256" key="10">
    <source>
        <dbReference type="HAMAP-Rule" id="MF_00663"/>
    </source>
</evidence>
<feature type="chain" id="PRO_5023440707" description="Phosphatidylserine decarboxylase beta chain" evidence="10">
    <location>
        <begin position="1"/>
        <end position="257"/>
    </location>
</feature>
<keyword evidence="9 10" id="KW-0670">Pyruvate</keyword>
<comment type="subcellular location">
    <subcellularLocation>
        <location evidence="10">Cell membrane</location>
        <topology evidence="10">Peripheral membrane protein</topology>
    </subcellularLocation>
</comment>
<comment type="function">
    <text evidence="10">Catalyzes the formation of phosphatidylethanolamine (PtdEtn) from phosphatidylserine (PtdSer).</text>
</comment>
<keyword evidence="4 10" id="KW-0472">Membrane</keyword>
<feature type="active site" description="Charge relay system; for autoendoproteolytic cleavage activity" evidence="10">
    <location>
        <position position="116"/>
    </location>
</feature>
<evidence type="ECO:0000313" key="12">
    <source>
        <dbReference type="Proteomes" id="UP000031552"/>
    </source>
</evidence>
<keyword evidence="2 10" id="KW-0210">Decarboxylase</keyword>
<name>A0A090E0K1_9BACT</name>
<dbReference type="Proteomes" id="UP000031552">
    <property type="component" value="Unassembled WGS sequence"/>
</dbReference>
<keyword evidence="7 10" id="KW-0456">Lyase</keyword>
<dbReference type="AlphaFoldDB" id="A0A090E0K1"/>
<dbReference type="EC" id="4.1.1.65" evidence="10"/>
<evidence type="ECO:0000256" key="1">
    <source>
        <dbReference type="ARBA" id="ARBA00022516"/>
    </source>
</evidence>
<organism evidence="11 12">
    <name type="scientific">Candidatus Criblamydia sequanensis CRIB-18</name>
    <dbReference type="NCBI Taxonomy" id="1437425"/>
    <lineage>
        <taxon>Bacteria</taxon>
        <taxon>Pseudomonadati</taxon>
        <taxon>Chlamydiota</taxon>
        <taxon>Chlamydiia</taxon>
        <taxon>Parachlamydiales</taxon>
        <taxon>Candidatus Criblamydiaceae</taxon>
        <taxon>Candidatus Criblamydia</taxon>
    </lineage>
</organism>
<dbReference type="EMBL" id="CCEJ010000007">
    <property type="protein sequence ID" value="CDR34334.1"/>
    <property type="molecule type" value="Genomic_DNA"/>
</dbReference>
<feature type="site" description="Cleavage (non-hydrolytic); by autocatalysis" evidence="10">
    <location>
        <begin position="257"/>
        <end position="258"/>
    </location>
</feature>
<accession>A0A090E0K1</accession>
<dbReference type="OrthoDB" id="9802030at2"/>
<evidence type="ECO:0000256" key="9">
    <source>
        <dbReference type="ARBA" id="ARBA00023317"/>
    </source>
</evidence>